<gene>
    <name evidence="2" type="ORF">GQ55_2G405000</name>
</gene>
<feature type="compositionally biased region" description="Low complexity" evidence="1">
    <location>
        <begin position="1"/>
        <end position="27"/>
    </location>
</feature>
<evidence type="ECO:0000256" key="1">
    <source>
        <dbReference type="SAM" id="MobiDB-lite"/>
    </source>
</evidence>
<dbReference type="AlphaFoldDB" id="A0A2T7EXM1"/>
<accession>A0A2T7EXM1</accession>
<reference evidence="2 3" key="1">
    <citation type="submission" date="2018-04" db="EMBL/GenBank/DDBJ databases">
        <title>WGS assembly of Panicum hallii var. hallii HAL2.</title>
        <authorList>
            <person name="Lovell J."/>
            <person name="Jenkins J."/>
            <person name="Lowry D."/>
            <person name="Mamidi S."/>
            <person name="Sreedasyam A."/>
            <person name="Weng X."/>
            <person name="Barry K."/>
            <person name="Bonette J."/>
            <person name="Campitelli B."/>
            <person name="Daum C."/>
            <person name="Gordon S."/>
            <person name="Gould B."/>
            <person name="Lipzen A."/>
            <person name="MacQueen A."/>
            <person name="Palacio-Mejia J."/>
            <person name="Plott C."/>
            <person name="Shakirov E."/>
            <person name="Shu S."/>
            <person name="Yoshinaga Y."/>
            <person name="Zane M."/>
            <person name="Rokhsar D."/>
            <person name="Grimwood J."/>
            <person name="Schmutz J."/>
            <person name="Juenger T."/>
        </authorList>
    </citation>
    <scope>NUCLEOTIDE SEQUENCE [LARGE SCALE GENOMIC DNA]</scope>
    <source>
        <strain evidence="3">cv. HAL2</strain>
    </source>
</reference>
<name>A0A2T7EXM1_9POAL</name>
<dbReference type="Gramene" id="PUZ72572">
    <property type="protein sequence ID" value="PUZ72572"/>
    <property type="gene ID" value="GQ55_2G405000"/>
</dbReference>
<sequence length="56" mass="6064">MKLIPSPSARRTYSSSSSDTPTPSIPRQCGYTGAYSTGGLLRGDSYIRAPRPIVWC</sequence>
<feature type="region of interest" description="Disordered" evidence="1">
    <location>
        <begin position="1"/>
        <end position="30"/>
    </location>
</feature>
<keyword evidence="3" id="KW-1185">Reference proteome</keyword>
<evidence type="ECO:0000313" key="2">
    <source>
        <dbReference type="EMBL" id="PUZ72572.1"/>
    </source>
</evidence>
<organism evidence="2 3">
    <name type="scientific">Panicum hallii var. hallii</name>
    <dbReference type="NCBI Taxonomy" id="1504633"/>
    <lineage>
        <taxon>Eukaryota</taxon>
        <taxon>Viridiplantae</taxon>
        <taxon>Streptophyta</taxon>
        <taxon>Embryophyta</taxon>
        <taxon>Tracheophyta</taxon>
        <taxon>Spermatophyta</taxon>
        <taxon>Magnoliopsida</taxon>
        <taxon>Liliopsida</taxon>
        <taxon>Poales</taxon>
        <taxon>Poaceae</taxon>
        <taxon>PACMAD clade</taxon>
        <taxon>Panicoideae</taxon>
        <taxon>Panicodae</taxon>
        <taxon>Paniceae</taxon>
        <taxon>Panicinae</taxon>
        <taxon>Panicum</taxon>
        <taxon>Panicum sect. Panicum</taxon>
    </lineage>
</organism>
<dbReference type="Proteomes" id="UP000244336">
    <property type="component" value="Chromosome 2"/>
</dbReference>
<proteinExistence type="predicted"/>
<evidence type="ECO:0000313" key="3">
    <source>
        <dbReference type="Proteomes" id="UP000244336"/>
    </source>
</evidence>
<dbReference type="EMBL" id="CM009750">
    <property type="protein sequence ID" value="PUZ72572.1"/>
    <property type="molecule type" value="Genomic_DNA"/>
</dbReference>
<protein>
    <submittedName>
        <fullName evidence="2">Uncharacterized protein</fullName>
    </submittedName>
</protein>